<dbReference type="InterPro" id="IPR045380">
    <property type="entry name" value="LD_TPept_scaffold_dom"/>
</dbReference>
<dbReference type="AlphaFoldDB" id="A0A495IZ77"/>
<feature type="signal peptide" evidence="1">
    <location>
        <begin position="1"/>
        <end position="26"/>
    </location>
</feature>
<feature type="domain" description="L,D-transpeptidase scaffold" evidence="2">
    <location>
        <begin position="51"/>
        <end position="196"/>
    </location>
</feature>
<name>A0A495IZ77_9SPHI</name>
<feature type="chain" id="PRO_5019804192" description="L,D-transpeptidase scaffold domain-containing protein" evidence="1">
    <location>
        <begin position="27"/>
        <end position="466"/>
    </location>
</feature>
<dbReference type="OrthoDB" id="9778545at2"/>
<comment type="caution">
    <text evidence="3">The sequence shown here is derived from an EMBL/GenBank/DDBJ whole genome shotgun (WGS) entry which is preliminary data.</text>
</comment>
<protein>
    <recommendedName>
        <fullName evidence="2">L,D-transpeptidase scaffold domain-containing protein</fullName>
    </recommendedName>
</protein>
<keyword evidence="1" id="KW-0732">Signal</keyword>
<organism evidence="3 4">
    <name type="scientific">Mucilaginibacter gracilis</name>
    <dbReference type="NCBI Taxonomy" id="423350"/>
    <lineage>
        <taxon>Bacteria</taxon>
        <taxon>Pseudomonadati</taxon>
        <taxon>Bacteroidota</taxon>
        <taxon>Sphingobacteriia</taxon>
        <taxon>Sphingobacteriales</taxon>
        <taxon>Sphingobacteriaceae</taxon>
        <taxon>Mucilaginibacter</taxon>
    </lineage>
</organism>
<dbReference type="RefSeq" id="WP_147425607.1">
    <property type="nucleotide sequence ID" value="NZ_RBKU01000001.1"/>
</dbReference>
<dbReference type="PANTHER" id="PTHR41533">
    <property type="entry name" value="L,D-TRANSPEPTIDASE HI_1667-RELATED"/>
    <property type="match status" value="1"/>
</dbReference>
<evidence type="ECO:0000256" key="1">
    <source>
        <dbReference type="SAM" id="SignalP"/>
    </source>
</evidence>
<proteinExistence type="predicted"/>
<gene>
    <name evidence="3" type="ORF">BDD43_2139</name>
</gene>
<sequence>MKKSRYFYRIISMAGLVLLLSGNTLLAVQAPPAAIRNQLIIQSRFLYYPATVKRFYAATNYKLAWVAPDTVSTHASDAMLLLDCVRQYGLNHADYHPAQLLYNKLNTLTTHYALASANDKAAFDIFLTDAIIRFVNDLHYGKLNPRYTAKLLDSRINDGVAAETVLSLAIHSKNFMAAIENVQPKSAQYRELQRQMHLMAGVLVGDCYDLPEASLRNVAVNMERLRWFPIKGSRYVQINIPSFTLKVHQQDTDLSYRAIVGKKQTPTAVASGKLTAISIGEPVPDIRRWLPSLLNAPTYTEKHAYQIYDRDGRRMEPTAANIAAARQNPAKYRLIAPPTDPNLDNQINFKVDGANVILSGSASGRLLKNRQSALTNGSIRVDGADQLAMGLLAQYANQDSPAELRSAIKNKQLRQYRLKEPLPIYVTYLTCEVKDGLLQTYKDVYGRDQQVAEALYRGAHVVPAYQ</sequence>
<evidence type="ECO:0000313" key="4">
    <source>
        <dbReference type="Proteomes" id="UP000268007"/>
    </source>
</evidence>
<dbReference type="Pfam" id="PF20142">
    <property type="entry name" value="Scaffold"/>
    <property type="match status" value="1"/>
</dbReference>
<keyword evidence="4" id="KW-1185">Reference proteome</keyword>
<accession>A0A495IZ77</accession>
<dbReference type="EMBL" id="RBKU01000001">
    <property type="protein sequence ID" value="RKR81977.1"/>
    <property type="molecule type" value="Genomic_DNA"/>
</dbReference>
<evidence type="ECO:0000313" key="3">
    <source>
        <dbReference type="EMBL" id="RKR81977.1"/>
    </source>
</evidence>
<dbReference type="Proteomes" id="UP000268007">
    <property type="component" value="Unassembled WGS sequence"/>
</dbReference>
<reference evidence="3 4" key="1">
    <citation type="submission" date="2018-10" db="EMBL/GenBank/DDBJ databases">
        <title>Genomic Encyclopedia of Archaeal and Bacterial Type Strains, Phase II (KMG-II): from individual species to whole genera.</title>
        <authorList>
            <person name="Goeker M."/>
        </authorList>
    </citation>
    <scope>NUCLEOTIDE SEQUENCE [LARGE SCALE GENOMIC DNA]</scope>
    <source>
        <strain evidence="3 4">DSM 18602</strain>
    </source>
</reference>
<dbReference type="PANTHER" id="PTHR41533:SF2">
    <property type="entry name" value="BLR7131 PROTEIN"/>
    <property type="match status" value="1"/>
</dbReference>
<dbReference type="InterPro" id="IPR052905">
    <property type="entry name" value="LD-transpeptidase_YkuD-like"/>
</dbReference>
<evidence type="ECO:0000259" key="2">
    <source>
        <dbReference type="Pfam" id="PF20142"/>
    </source>
</evidence>